<dbReference type="Proteomes" id="UP000658225">
    <property type="component" value="Unassembled WGS sequence"/>
</dbReference>
<dbReference type="AlphaFoldDB" id="A0A927MLT7"/>
<gene>
    <name evidence="2" type="ORF">H4683_004222</name>
</gene>
<organism evidence="2 3">
    <name type="scientific">Sporosarcina limicola</name>
    <dbReference type="NCBI Taxonomy" id="34101"/>
    <lineage>
        <taxon>Bacteria</taxon>
        <taxon>Bacillati</taxon>
        <taxon>Bacillota</taxon>
        <taxon>Bacilli</taxon>
        <taxon>Bacillales</taxon>
        <taxon>Caryophanaceae</taxon>
        <taxon>Sporosarcina</taxon>
    </lineage>
</organism>
<sequence length="179" mass="21321">MYGFRTEQSQEYNHSLIQNYNALCEDYNELKSEVQKLYIEGLDSSKYTHKLLNHIDNIAIDEESKSYYSKYEISKNKIIKSHLNKSYCLNNNIDRLFDARKKMLTRRLKTLNIDSIGTTLNIIREFYNDVYIDVERNKIDIIDNNYNYNFNETFTMSMDNVVVKVCKSEIKIKLEIGDY</sequence>
<evidence type="ECO:0000313" key="3">
    <source>
        <dbReference type="Proteomes" id="UP000658225"/>
    </source>
</evidence>
<proteinExistence type="predicted"/>
<reference evidence="2" key="1">
    <citation type="submission" date="2020-10" db="EMBL/GenBank/DDBJ databases">
        <title>Genomic Encyclopedia of Type Strains, Phase IV (KMG-IV): sequencing the most valuable type-strain genomes for metagenomic binning, comparative biology and taxonomic classification.</title>
        <authorList>
            <person name="Goeker M."/>
        </authorList>
    </citation>
    <scope>NUCLEOTIDE SEQUENCE</scope>
    <source>
        <strain evidence="2">DSM 13886</strain>
    </source>
</reference>
<accession>A0A927MLT7</accession>
<keyword evidence="1" id="KW-0175">Coiled coil</keyword>
<dbReference type="RefSeq" id="WP_192600676.1">
    <property type="nucleotide sequence ID" value="NZ_JADBEL010000050.1"/>
</dbReference>
<keyword evidence="3" id="KW-1185">Reference proteome</keyword>
<evidence type="ECO:0000313" key="2">
    <source>
        <dbReference type="EMBL" id="MBE1557090.1"/>
    </source>
</evidence>
<name>A0A927MLT7_9BACL</name>
<evidence type="ECO:0000256" key="1">
    <source>
        <dbReference type="SAM" id="Coils"/>
    </source>
</evidence>
<comment type="caution">
    <text evidence="2">The sequence shown here is derived from an EMBL/GenBank/DDBJ whole genome shotgun (WGS) entry which is preliminary data.</text>
</comment>
<dbReference type="EMBL" id="JADBEL010000050">
    <property type="protein sequence ID" value="MBE1557090.1"/>
    <property type="molecule type" value="Genomic_DNA"/>
</dbReference>
<protein>
    <submittedName>
        <fullName evidence="2">Uncharacterized protein</fullName>
    </submittedName>
</protein>
<feature type="coiled-coil region" evidence="1">
    <location>
        <begin position="13"/>
        <end position="40"/>
    </location>
</feature>